<feature type="region of interest" description="Disordered" evidence="1">
    <location>
        <begin position="64"/>
        <end position="92"/>
    </location>
</feature>
<feature type="compositionally biased region" description="Low complexity" evidence="1">
    <location>
        <begin position="1"/>
        <end position="17"/>
    </location>
</feature>
<evidence type="ECO:0000313" key="3">
    <source>
        <dbReference type="Proteomes" id="UP001162162"/>
    </source>
</evidence>
<accession>A0AAV8Y9Y8</accession>
<comment type="caution">
    <text evidence="2">The sequence shown here is derived from an EMBL/GenBank/DDBJ whole genome shotgun (WGS) entry which is preliminary data.</text>
</comment>
<keyword evidence="3" id="KW-1185">Reference proteome</keyword>
<dbReference type="Proteomes" id="UP001162162">
    <property type="component" value="Unassembled WGS sequence"/>
</dbReference>
<name>A0AAV8Y9Y8_9CUCU</name>
<sequence length="136" mass="15719">MMSQPEETTATTETADAGENLELGQNESSSDTTSKGEDFDTKVESDRGKRFDYLLKQTEIFSHFMNQAKTPTKPKSGRPKKEKRRMYPTIGIGKRNRKRMRNFLQKLTKNANLLYALIRLHFILRTVKCEIIKFAV</sequence>
<reference evidence="2" key="1">
    <citation type="journal article" date="2023" name="Insect Mol. Biol.">
        <title>Genome sequencing provides insights into the evolution of gene families encoding plant cell wall-degrading enzymes in longhorned beetles.</title>
        <authorList>
            <person name="Shin N.R."/>
            <person name="Okamura Y."/>
            <person name="Kirsch R."/>
            <person name="Pauchet Y."/>
        </authorList>
    </citation>
    <scope>NUCLEOTIDE SEQUENCE</scope>
    <source>
        <strain evidence="2">AMC_N1</strain>
    </source>
</reference>
<evidence type="ECO:0000256" key="1">
    <source>
        <dbReference type="SAM" id="MobiDB-lite"/>
    </source>
</evidence>
<proteinExistence type="predicted"/>
<feature type="compositionally biased region" description="Basic and acidic residues" evidence="1">
    <location>
        <begin position="34"/>
        <end position="44"/>
    </location>
</feature>
<evidence type="ECO:0000313" key="2">
    <source>
        <dbReference type="EMBL" id="KAJ8947350.1"/>
    </source>
</evidence>
<feature type="region of interest" description="Disordered" evidence="1">
    <location>
        <begin position="1"/>
        <end position="44"/>
    </location>
</feature>
<feature type="compositionally biased region" description="Basic residues" evidence="1">
    <location>
        <begin position="75"/>
        <end position="86"/>
    </location>
</feature>
<gene>
    <name evidence="2" type="ORF">NQ318_002876</name>
</gene>
<organism evidence="2 3">
    <name type="scientific">Aromia moschata</name>
    <dbReference type="NCBI Taxonomy" id="1265417"/>
    <lineage>
        <taxon>Eukaryota</taxon>
        <taxon>Metazoa</taxon>
        <taxon>Ecdysozoa</taxon>
        <taxon>Arthropoda</taxon>
        <taxon>Hexapoda</taxon>
        <taxon>Insecta</taxon>
        <taxon>Pterygota</taxon>
        <taxon>Neoptera</taxon>
        <taxon>Endopterygota</taxon>
        <taxon>Coleoptera</taxon>
        <taxon>Polyphaga</taxon>
        <taxon>Cucujiformia</taxon>
        <taxon>Chrysomeloidea</taxon>
        <taxon>Cerambycidae</taxon>
        <taxon>Cerambycinae</taxon>
        <taxon>Callichromatini</taxon>
        <taxon>Aromia</taxon>
    </lineage>
</organism>
<feature type="compositionally biased region" description="Polar residues" evidence="1">
    <location>
        <begin position="23"/>
        <end position="33"/>
    </location>
</feature>
<protein>
    <submittedName>
        <fullName evidence="2">Uncharacterized protein</fullName>
    </submittedName>
</protein>
<dbReference type="AlphaFoldDB" id="A0AAV8Y9Y8"/>
<dbReference type="EMBL" id="JAPWTK010000163">
    <property type="protein sequence ID" value="KAJ8947350.1"/>
    <property type="molecule type" value="Genomic_DNA"/>
</dbReference>